<gene>
    <name evidence="10" type="ORF">N0V91_006001</name>
</gene>
<keyword evidence="6" id="KW-0788">Thiol protease</keyword>
<evidence type="ECO:0000259" key="8">
    <source>
        <dbReference type="Pfam" id="PF12340"/>
    </source>
</evidence>
<keyword evidence="3" id="KW-0645">Protease</keyword>
<feature type="compositionally biased region" description="Acidic residues" evidence="7">
    <location>
        <begin position="2497"/>
        <end position="2516"/>
    </location>
</feature>
<dbReference type="Pfam" id="PF12359">
    <property type="entry name" value="DUF3645"/>
    <property type="match status" value="1"/>
</dbReference>
<dbReference type="PANTHER" id="PTHR13367:SF32">
    <property type="entry name" value="DUF6606 DOMAIN-CONTAINING PROTEIN"/>
    <property type="match status" value="1"/>
</dbReference>
<dbReference type="InterPro" id="IPR051346">
    <property type="entry name" value="OTU_Deubiquitinase"/>
</dbReference>
<dbReference type="PANTHER" id="PTHR13367">
    <property type="entry name" value="UBIQUITIN THIOESTERASE"/>
    <property type="match status" value="1"/>
</dbReference>
<evidence type="ECO:0000256" key="2">
    <source>
        <dbReference type="ARBA" id="ARBA00012759"/>
    </source>
</evidence>
<accession>A0A9W9D6Q1</accession>
<feature type="region of interest" description="Disordered" evidence="7">
    <location>
        <begin position="1274"/>
        <end position="1299"/>
    </location>
</feature>
<evidence type="ECO:0000256" key="4">
    <source>
        <dbReference type="ARBA" id="ARBA00022786"/>
    </source>
</evidence>
<dbReference type="InterPro" id="IPR022099">
    <property type="entry name" value="DUF3638"/>
</dbReference>
<evidence type="ECO:0000256" key="6">
    <source>
        <dbReference type="ARBA" id="ARBA00022807"/>
    </source>
</evidence>
<evidence type="ECO:0000256" key="3">
    <source>
        <dbReference type="ARBA" id="ARBA00022670"/>
    </source>
</evidence>
<feature type="domain" description="DUF3638" evidence="8">
    <location>
        <begin position="1533"/>
        <end position="1704"/>
    </location>
</feature>
<proteinExistence type="predicted"/>
<dbReference type="EMBL" id="JAPEVA010000044">
    <property type="protein sequence ID" value="KAJ4404307.1"/>
    <property type="molecule type" value="Genomic_DNA"/>
</dbReference>
<protein>
    <recommendedName>
        <fullName evidence="2">ubiquitinyl hydrolase 1</fullName>
        <ecNumber evidence="2">3.4.19.12</ecNumber>
    </recommendedName>
</protein>
<feature type="region of interest" description="Disordered" evidence="7">
    <location>
        <begin position="2491"/>
        <end position="2551"/>
    </location>
</feature>
<keyword evidence="5" id="KW-0378">Hydrolase</keyword>
<comment type="catalytic activity">
    <reaction evidence="1">
        <text>Thiol-dependent hydrolysis of ester, thioester, amide, peptide and isopeptide bonds formed by the C-terminal Gly of ubiquitin (a 76-residue protein attached to proteins as an intracellular targeting signal).</text>
        <dbReference type="EC" id="3.4.19.12"/>
    </reaction>
</comment>
<organism evidence="10 11">
    <name type="scientific">Didymella pomorum</name>
    <dbReference type="NCBI Taxonomy" id="749634"/>
    <lineage>
        <taxon>Eukaryota</taxon>
        <taxon>Fungi</taxon>
        <taxon>Dikarya</taxon>
        <taxon>Ascomycota</taxon>
        <taxon>Pezizomycotina</taxon>
        <taxon>Dothideomycetes</taxon>
        <taxon>Pleosporomycetidae</taxon>
        <taxon>Pleosporales</taxon>
        <taxon>Pleosporineae</taxon>
        <taxon>Didymellaceae</taxon>
        <taxon>Didymella</taxon>
    </lineage>
</organism>
<dbReference type="InterPro" id="IPR022105">
    <property type="entry name" value="DUF3645"/>
</dbReference>
<dbReference type="EC" id="3.4.19.12" evidence="2"/>
<feature type="compositionally biased region" description="Acidic residues" evidence="7">
    <location>
        <begin position="2524"/>
        <end position="2551"/>
    </location>
</feature>
<feature type="domain" description="DUF3645" evidence="9">
    <location>
        <begin position="1773"/>
        <end position="1805"/>
    </location>
</feature>
<dbReference type="Pfam" id="PF12340">
    <property type="entry name" value="DUF3638"/>
    <property type="match status" value="1"/>
</dbReference>
<comment type="caution">
    <text evidence="10">The sequence shown here is derived from an EMBL/GenBank/DDBJ whole genome shotgun (WGS) entry which is preliminary data.</text>
</comment>
<dbReference type="GO" id="GO:0004843">
    <property type="term" value="F:cysteine-type deubiquitinase activity"/>
    <property type="evidence" value="ECO:0007669"/>
    <property type="project" value="UniProtKB-EC"/>
</dbReference>
<evidence type="ECO:0000256" key="7">
    <source>
        <dbReference type="SAM" id="MobiDB-lite"/>
    </source>
</evidence>
<evidence type="ECO:0000313" key="10">
    <source>
        <dbReference type="EMBL" id="KAJ4404307.1"/>
    </source>
</evidence>
<evidence type="ECO:0000256" key="5">
    <source>
        <dbReference type="ARBA" id="ARBA00022801"/>
    </source>
</evidence>
<evidence type="ECO:0000259" key="9">
    <source>
        <dbReference type="Pfam" id="PF12359"/>
    </source>
</evidence>
<reference evidence="10" key="1">
    <citation type="submission" date="2022-10" db="EMBL/GenBank/DDBJ databases">
        <title>Tapping the CABI collections for fungal endophytes: first genome assemblies for Collariella, Neodidymelliopsis, Ascochyta clinopodiicola, Didymella pomorum, Didymosphaeria variabile, Neocosmospora piperis and Neocucurbitaria cava.</title>
        <authorList>
            <person name="Hill R."/>
        </authorList>
    </citation>
    <scope>NUCLEOTIDE SEQUENCE</scope>
    <source>
        <strain evidence="10">IMI 355091</strain>
    </source>
</reference>
<sequence length="2551" mass="289641">MDVEAMACYPLLEDYDPGFSHDLLDPIQLLSLDDMSRAKKVRDHLSSRSRGRHGMQPRTIFDDPSNDCFAARYFDEYDEEVHELRREIEVDADTQRTLKEVEWEGKSELHGDTVRRRDETACFYDEVPDRWIPGVTETKHRQPCEWHDLRNTARNIKIRIFEHPLPSYEPAAKAAMFEIRCPESFAAYRNATWSILSIICSPEPADKPERASLLQEYPPLAPRVAKPTRGLTLASEKKAFLETHYADWGFPVDLDDVIRTCGLKLKYYDQSSQSWTGGHLKASLWHHFPVTLAIDSPFRALKPSYANWPSSNEIQASQADCPADVSAHELMAWQGLMVGTHSRWLDLVRELGSANLNFSADYTWVLVTRMILQIGPAATTSDIRGDVHSALLDQTLSSRLLQQIQQRLDAIRLNWREPIQMDILITMLLKINTISTSSDTRRQASALLLQARESTDSWRVELQSVVTNDAKVRPFAVWAALLCKRTLHLEPEILLDLGSLQHYIGASISLNYNLVDEFTFLPWKYRIAIIRDVVYSYEHRDLLKQSILSNPEAFLEAVNRLWQIPSGYEPHISISGIGTWWILLELKWTGSDHDHSYFVHYNYVYGNLLKDGQEMCTLPLAYRRNPLYRQIFGDRNPIVFPSPLQGMSWAVSEPMKGIQRIHLGFRQRALIVRAVQHDQLLEYVPAEVFEVTTRDVPAPLIDGCHHWLNVRKGELEIRQQDMWISRPRNWWIYGILYGQCQIIRRNGHQQATTLLNSSKDTVQHIGLIFRSFVDLNQILVFASRDGRITVELKPLELSFFINDGGLLQSLRLGAVIIRQQDVGTFYGLRSKIIKSILVPYNSDIRTVRDGIHASVTIGTGTDKYLKYDVNETLSRLDCPPEASLLYTKALIHALTSNPIPDPLTSRTGVEESLRLLQTGQFQPWNPLGPSHVAILYRLAELSPMRGYYPVGSQFMETLVWHAELTRHVQDDRFRPYAEKILRRHFALSEFVTGAPKPEKISPVRPNPHLAARALSRTFAHRSQGDDLLYLGRDTRLPSMARANAFSITTQLLLQQLAPPDLPSLLVLLHDASLIGGYDKCFQKAQISDLLAVDVKAEWGALTQRAMRCDTQDQYKLMFLLGPIAFSDDANLSLLRKLVSFVMSPDIKDTQPPLHAAYFHFRNDGAPPSSYLVSFMDKARMPFVAVGYKKRSQIVVAENNHGNFVEKSCEALATSIQVQWPQPEIDVTKLAPVDSAHIDVRRTLEDLTSEWQRLTRNHELAVYLEGVQTLLDRSITDQKKTAKPRASSSPLNPGNYTQPKAALRYPSRIRDGDDLPLHRLLKQPMRRPNYQRGRLPVAVGTLLPKPINTLSRAYNAGGTPSLSAYGKPLLVSGTNHVPEILKLRAVVSDFRAKPSHVYSRYADEMETSIDALQLHLKRQQKTVQSMTRWIDNDDLQPAKDDIKSIIDDIRSALASRDPQAKWLQLVDLWPGMTTTELLTELRMTSGNSFGIGTKETLVSLGIIVTKLQQLLRIQDAQKRHKDQQQRDEWANRGHTNWDPLEYPDWLLLEIDGDVMLREEQIQVALATIAPSSSENSVLQLLMGKGKTSCILPMVAAVLANKQDLARVVVPRPLLLQSAQILHAKLGTLVNRQIMHIPFSRKTPANMPLVALYRQLQARMCDLGGVMISLPEHLLSFKLSGIQQLADDHVEIATAMVQSQDWLDTTNVRLKTIQEDVSSYISSASVRSDLVRRVAAFFKDKQQLMRVTNLLRGLFVHRILISSLKKRWNVQYGLHATRAPVAVPYLAKGVPSVAAEWGHPDVAIILTCLSFYYQGLSSHQFKQAFEQLGKMDDPNVEYVNWVFPRAPLGLEDYSAVNAEDGWQINELFQHIRLNAAVVNFYLNNFVFPQYAKTFSVKLQASGWNLFPTQQNGIRVTGFSGTNDTRHQLPMLIKQADLPELAHTNAEVPYYLMAPRNRGYVRMNYGNGQRWTELDLIKHLVNPQNVLRAAIRYGNSIRILIDAGAQALEHSNRGFAKAWLDEDTDAAAAVYFDDDHRAWVLYRTGNRTPLSASPFADSLDRCVVYLDESHCRGTDLKLPVYGGAALTLGQHLTKDALVQAAMRLRLLGQSQSVTFYSPPEVHQSILDRLSKNDAFRPDSAAVLRWVFGQTCDILEQQEPSYFAQALQYMQQKQERISYPFFLNNVHAKSEFLNAMLQKEALTIKELYQPGSIRRTGFSKPSAWDESLQADVMLLQDRQKQFQDDGSAVHASVLEEVEIEQERELEIEVEHEIENVREAQHPPRFRALPTSKLHADIEHFVEFGRLVAGSSAYHPMFSVLSCTALGLKRSMPSSMPSNLWITEQFIRTVDAYCPNDVYVRPSQWVLWSSISEKAILVSLEEADSLLPILKAKGEIGVHLIVYAAPVTRRMSHFNDLNVLLGYLCLTQDLTKDPEAQPFAAKPLTFLHEWIDSRRKGQDFEHTPMGFITTGKPLTENHAFFQDSGNDTHAEIRPRIARAGSGEDEEDGKDGDSNHDDDEDFAPVVEHVDDSDTEEEDSEEEEEFKDAQEDVEDDEE</sequence>
<keyword evidence="4" id="KW-0833">Ubl conjugation pathway</keyword>
<feature type="compositionally biased region" description="Polar residues" evidence="7">
    <location>
        <begin position="1285"/>
        <end position="1297"/>
    </location>
</feature>
<evidence type="ECO:0000313" key="11">
    <source>
        <dbReference type="Proteomes" id="UP001140510"/>
    </source>
</evidence>
<dbReference type="Proteomes" id="UP001140510">
    <property type="component" value="Unassembled WGS sequence"/>
</dbReference>
<dbReference type="GO" id="GO:0006508">
    <property type="term" value="P:proteolysis"/>
    <property type="evidence" value="ECO:0007669"/>
    <property type="project" value="UniProtKB-KW"/>
</dbReference>
<name>A0A9W9D6Q1_9PLEO</name>
<evidence type="ECO:0000256" key="1">
    <source>
        <dbReference type="ARBA" id="ARBA00000707"/>
    </source>
</evidence>
<dbReference type="OrthoDB" id="3182339at2759"/>
<keyword evidence="11" id="KW-1185">Reference proteome</keyword>